<proteinExistence type="predicted"/>
<dbReference type="InterPro" id="IPR012349">
    <property type="entry name" value="Split_barrel_FMN-bd"/>
</dbReference>
<dbReference type="SUPFAM" id="SSF50475">
    <property type="entry name" value="FMN-binding split barrel"/>
    <property type="match status" value="1"/>
</dbReference>
<comment type="caution">
    <text evidence="1">The sequence shown here is derived from an EMBL/GenBank/DDBJ whole genome shotgun (WGS) entry which is preliminary data.</text>
</comment>
<dbReference type="PANTHER" id="PTHR34071">
    <property type="entry name" value="5-NITROIMIDAZOLE ANTIBIOTICS RESISTANCE PROTEIN, NIMA-FAMILY-RELATED PROTEIN-RELATED"/>
    <property type="match status" value="1"/>
</dbReference>
<dbReference type="EMBL" id="JACRST010000001">
    <property type="protein sequence ID" value="MBC8545467.1"/>
    <property type="molecule type" value="Genomic_DNA"/>
</dbReference>
<dbReference type="Pfam" id="PF12900">
    <property type="entry name" value="Pyridox_ox_2"/>
    <property type="match status" value="1"/>
</dbReference>
<dbReference type="AlphaFoldDB" id="A0A926DXL7"/>
<name>A0A926DXL7_9FIRM</name>
<protein>
    <submittedName>
        <fullName evidence="1">Pyridoxamine 5'-phosphate oxidase family protein</fullName>
    </submittedName>
</protein>
<dbReference type="Gene3D" id="2.30.110.10">
    <property type="entry name" value="Electron Transport, Fmn-binding Protein, Chain A"/>
    <property type="match status" value="1"/>
</dbReference>
<reference evidence="1" key="1">
    <citation type="submission" date="2020-08" db="EMBL/GenBank/DDBJ databases">
        <title>Genome public.</title>
        <authorList>
            <person name="Liu C."/>
            <person name="Sun Q."/>
        </authorList>
    </citation>
    <scope>NUCLEOTIDE SEQUENCE</scope>
    <source>
        <strain evidence="1">NSJ-31</strain>
    </source>
</reference>
<evidence type="ECO:0000313" key="2">
    <source>
        <dbReference type="Proteomes" id="UP000653127"/>
    </source>
</evidence>
<gene>
    <name evidence="1" type="ORF">H8711_00755</name>
</gene>
<sequence length="171" mass="19411">MFREMRRKRQALCADEISAVLHKGTSGVLALYGDGGYPYAVPISYAYDGKKLYFHCAQSGHKLDAIGRNAKASFCVIDQDQIVPEKYTSYFRSVIVFGTIRVLEDDSEKRTAIEKLALKYAPDDTEGNRKKAIEQGWKPLCMLEMNIEHISGKEAIELIKKKQEKTTKDNR</sequence>
<keyword evidence="2" id="KW-1185">Reference proteome</keyword>
<dbReference type="InterPro" id="IPR024747">
    <property type="entry name" value="Pyridox_Oxase-rel"/>
</dbReference>
<evidence type="ECO:0000313" key="1">
    <source>
        <dbReference type="EMBL" id="MBC8545467.1"/>
    </source>
</evidence>
<dbReference type="PANTHER" id="PTHR34071:SF2">
    <property type="entry name" value="FLAVIN-NUCLEOTIDE-BINDING PROTEIN"/>
    <property type="match status" value="1"/>
</dbReference>
<dbReference type="RefSeq" id="WP_249281620.1">
    <property type="nucleotide sequence ID" value="NZ_JACRST010000001.1"/>
</dbReference>
<dbReference type="Proteomes" id="UP000653127">
    <property type="component" value="Unassembled WGS sequence"/>
</dbReference>
<organism evidence="1 2">
    <name type="scientific">Ligaoa zhengdingensis</name>
    <dbReference type="NCBI Taxonomy" id="2763658"/>
    <lineage>
        <taxon>Bacteria</taxon>
        <taxon>Bacillati</taxon>
        <taxon>Bacillota</taxon>
        <taxon>Clostridia</taxon>
        <taxon>Eubacteriales</taxon>
        <taxon>Oscillospiraceae</taxon>
        <taxon>Ligaoa</taxon>
    </lineage>
</organism>
<accession>A0A926DXL7</accession>